<sequence>MIQPEIDISRAVIRRPLCVSDAPHEKNSKEQFINRIHKIKEKSQEVITAKWWKKKILSTFPFIGIFGQYSLREDLVGDVASGLTVGIMNIPQGMAYAFLASLGPVYGLYVSFFPIIVYFFFGTSKHIAIGTASIPSLLIGSIVERDLAERFQPPINTTSTSLEDSEMQYKIQIAVAMTLMAGIFQIIMSFLRLGGVTVLLSPALVSGFTTGAAVHVLTSQVKFLFDIRIPRHSGSLNIIYTYIDIIKKIPETNICAIIISIICIVILTIFKEVINPKFKAKLRMPFPIELLLVIIATLASHYGGLPSKYSVTTVGKIPAGFSTPTLPKASFIPHLIADAFTLSVISFTITLSLAKIFAQRHDYNVDPNQELLALGWSNTISSFFNCYACCASLSRSSVQESVGGKTQLAGLFSCALILIVLLAAGPLFQPLPKLVWIVAFVGVVILDVDIGLGLGVMFSLLTVAFRSHYSKVRILGVVPGSELYTDFNDTKTVEELPGLKILKLENPLNHISSQPFKSRVYHLSGINPEKKKKEVLRKPTASTTDDKQDSITAELAENGLSEADALHRNSLKTIIFDCSAIAHMDSAGLHCLLNLMNDYKAVDITVLLACCTSPTRNMLRTVESLWDDWRHLVFNTVHDAVLFHYYGRETEKLEVHVRSSNTNV</sequence>
<dbReference type="InterPro" id="IPR036513">
    <property type="entry name" value="STAS_dom_sf"/>
</dbReference>
<dbReference type="GO" id="GO:0016020">
    <property type="term" value="C:membrane"/>
    <property type="evidence" value="ECO:0007669"/>
    <property type="project" value="UniProtKB-SubCell"/>
</dbReference>
<proteinExistence type="predicted"/>
<feature type="transmembrane region" description="Helical" evidence="5">
    <location>
        <begin position="408"/>
        <end position="428"/>
    </location>
</feature>
<feature type="transmembrane region" description="Helical" evidence="5">
    <location>
        <begin position="434"/>
        <end position="465"/>
    </location>
</feature>
<dbReference type="OrthoDB" id="288203at2759"/>
<evidence type="ECO:0000313" key="8">
    <source>
        <dbReference type="Proteomes" id="UP000549394"/>
    </source>
</evidence>
<dbReference type="PANTHER" id="PTHR11814">
    <property type="entry name" value="SULFATE TRANSPORTER"/>
    <property type="match status" value="1"/>
</dbReference>
<accession>A0A7I8VIM1</accession>
<dbReference type="PROSITE" id="PS50801">
    <property type="entry name" value="STAS"/>
    <property type="match status" value="1"/>
</dbReference>
<evidence type="ECO:0000256" key="1">
    <source>
        <dbReference type="ARBA" id="ARBA00004141"/>
    </source>
</evidence>
<keyword evidence="8" id="KW-1185">Reference proteome</keyword>
<gene>
    <name evidence="7" type="ORF">DGYR_LOCUS4781</name>
</gene>
<evidence type="ECO:0000256" key="5">
    <source>
        <dbReference type="SAM" id="Phobius"/>
    </source>
</evidence>
<dbReference type="InterPro" id="IPR002645">
    <property type="entry name" value="STAS_dom"/>
</dbReference>
<reference evidence="7 8" key="1">
    <citation type="submission" date="2020-08" db="EMBL/GenBank/DDBJ databases">
        <authorList>
            <person name="Hejnol A."/>
        </authorList>
    </citation>
    <scope>NUCLEOTIDE SEQUENCE [LARGE SCALE GENOMIC DNA]</scope>
</reference>
<dbReference type="SUPFAM" id="SSF52091">
    <property type="entry name" value="SpoIIaa-like"/>
    <property type="match status" value="1"/>
</dbReference>
<evidence type="ECO:0000256" key="4">
    <source>
        <dbReference type="ARBA" id="ARBA00023136"/>
    </source>
</evidence>
<dbReference type="InterPro" id="IPR011547">
    <property type="entry name" value="SLC26A/SulP_dom"/>
</dbReference>
<evidence type="ECO:0000259" key="6">
    <source>
        <dbReference type="PROSITE" id="PS50801"/>
    </source>
</evidence>
<dbReference type="Pfam" id="PF01740">
    <property type="entry name" value="STAS"/>
    <property type="match status" value="1"/>
</dbReference>
<dbReference type="GO" id="GO:0055085">
    <property type="term" value="P:transmembrane transport"/>
    <property type="evidence" value="ECO:0007669"/>
    <property type="project" value="InterPro"/>
</dbReference>
<feature type="transmembrane region" description="Helical" evidence="5">
    <location>
        <begin position="331"/>
        <end position="354"/>
    </location>
</feature>
<keyword evidence="3 5" id="KW-1133">Transmembrane helix</keyword>
<evidence type="ECO:0000256" key="2">
    <source>
        <dbReference type="ARBA" id="ARBA00022692"/>
    </source>
</evidence>
<dbReference type="InterPro" id="IPR001902">
    <property type="entry name" value="SLC26A/SulP_fam"/>
</dbReference>
<dbReference type="Proteomes" id="UP000549394">
    <property type="component" value="Unassembled WGS sequence"/>
</dbReference>
<evidence type="ECO:0000313" key="7">
    <source>
        <dbReference type="EMBL" id="CAD5116129.1"/>
    </source>
</evidence>
<feature type="domain" description="STAS" evidence="6">
    <location>
        <begin position="489"/>
        <end position="644"/>
    </location>
</feature>
<comment type="caution">
    <text evidence="7">The sequence shown here is derived from an EMBL/GenBank/DDBJ whole genome shotgun (WGS) entry which is preliminary data.</text>
</comment>
<dbReference type="Pfam" id="PF00916">
    <property type="entry name" value="Sulfate_transp"/>
    <property type="match status" value="1"/>
</dbReference>
<feature type="transmembrane region" description="Helical" evidence="5">
    <location>
        <begin position="286"/>
        <end position="305"/>
    </location>
</feature>
<name>A0A7I8VIM1_9ANNE</name>
<feature type="transmembrane region" description="Helical" evidence="5">
    <location>
        <begin position="198"/>
        <end position="218"/>
    </location>
</feature>
<evidence type="ECO:0000256" key="3">
    <source>
        <dbReference type="ARBA" id="ARBA00022989"/>
    </source>
</evidence>
<organism evidence="7 8">
    <name type="scientific">Dimorphilus gyrociliatus</name>
    <dbReference type="NCBI Taxonomy" id="2664684"/>
    <lineage>
        <taxon>Eukaryota</taxon>
        <taxon>Metazoa</taxon>
        <taxon>Spiralia</taxon>
        <taxon>Lophotrochozoa</taxon>
        <taxon>Annelida</taxon>
        <taxon>Polychaeta</taxon>
        <taxon>Polychaeta incertae sedis</taxon>
        <taxon>Dinophilidae</taxon>
        <taxon>Dimorphilus</taxon>
    </lineage>
</organism>
<feature type="transmembrane region" description="Helical" evidence="5">
    <location>
        <begin position="96"/>
        <end position="121"/>
    </location>
</feature>
<feature type="transmembrane region" description="Helical" evidence="5">
    <location>
        <begin position="254"/>
        <end position="274"/>
    </location>
</feature>
<dbReference type="Gene3D" id="3.30.750.24">
    <property type="entry name" value="STAS domain"/>
    <property type="match status" value="1"/>
</dbReference>
<keyword evidence="4 5" id="KW-0472">Membrane</keyword>
<dbReference type="EMBL" id="CAJFCJ010000006">
    <property type="protein sequence ID" value="CAD5116129.1"/>
    <property type="molecule type" value="Genomic_DNA"/>
</dbReference>
<dbReference type="AlphaFoldDB" id="A0A7I8VIM1"/>
<keyword evidence="2 5" id="KW-0812">Transmembrane</keyword>
<comment type="subcellular location">
    <subcellularLocation>
        <location evidence="1">Membrane</location>
        <topology evidence="1">Multi-pass membrane protein</topology>
    </subcellularLocation>
</comment>
<protein>
    <submittedName>
        <fullName evidence="7">DgyrCDS5053</fullName>
    </submittedName>
</protein>
<feature type="transmembrane region" description="Helical" evidence="5">
    <location>
        <begin position="171"/>
        <end position="191"/>
    </location>
</feature>
<dbReference type="CDD" id="cd07042">
    <property type="entry name" value="STAS_SulP_like_sulfate_transporter"/>
    <property type="match status" value="1"/>
</dbReference>